<protein>
    <submittedName>
        <fullName evidence="2">ABC transporter domain-containing protein</fullName>
    </submittedName>
</protein>
<name>A0AC35GI56_9BILA</name>
<organism evidence="1 2">
    <name type="scientific">Panagrolaimus sp. PS1159</name>
    <dbReference type="NCBI Taxonomy" id="55785"/>
    <lineage>
        <taxon>Eukaryota</taxon>
        <taxon>Metazoa</taxon>
        <taxon>Ecdysozoa</taxon>
        <taxon>Nematoda</taxon>
        <taxon>Chromadorea</taxon>
        <taxon>Rhabditida</taxon>
        <taxon>Tylenchina</taxon>
        <taxon>Panagrolaimomorpha</taxon>
        <taxon>Panagrolaimoidea</taxon>
        <taxon>Panagrolaimidae</taxon>
        <taxon>Panagrolaimus</taxon>
    </lineage>
</organism>
<reference evidence="2" key="1">
    <citation type="submission" date="2022-11" db="UniProtKB">
        <authorList>
            <consortium name="WormBaseParasite"/>
        </authorList>
    </citation>
    <scope>IDENTIFICATION</scope>
</reference>
<evidence type="ECO:0000313" key="1">
    <source>
        <dbReference type="Proteomes" id="UP000887580"/>
    </source>
</evidence>
<accession>A0AC35GI56</accession>
<dbReference type="WBParaSite" id="PS1159_v2.g5634.t1">
    <property type="protein sequence ID" value="PS1159_v2.g5634.t1"/>
    <property type="gene ID" value="PS1159_v2.g5634"/>
</dbReference>
<sequence>MRSNKHDISFGACLELQELSFIRSFVKGNWVSSIYTPPVTAEFLRKVSLKTIHGDIHGIVGAAGSGKSTILKVVANRLDGKLDGKVLLNGQPLTRKRFSALCEYVDFKTQLLPSLTVEQILHYHARLALNCKDDTVNYRVFTLMQQFDLGPIADRNLASLREADRRRLLIAMHLIKDPVLIVMDDPIKGLDALSAFQLMSSLHDYTKRQARMALITMRCPRSDIYQLLNKITLLFYGQVIYSGPTKEMPHYFNQVCMLQCPPRENPSVYYLSLASVDRETPESYAETHTKAMKLVEIFRDRKDSIGFLNQNMPPTTEMPILSSFYGVPSTISRLITLFSRHLAHIGRSPSFCLAQTILPILILICSSFGSNLTSKSWHIPKSVAGSIFSMTLFSALAGIWTTIIQFNEIRPTMFFEVSLQFYNAFFIAYVSFLSLSYYLSYLTIPSIERFVNLRAAYEFVNSTVILNCSRNEFKNFTSLDTFCRWTKGNDYIREIYPDNFTVPEWWNGPLIAIFAIVIASFFYILISQKCAQTKSGKIK</sequence>
<evidence type="ECO:0000313" key="2">
    <source>
        <dbReference type="WBParaSite" id="PS1159_v2.g5634.t1"/>
    </source>
</evidence>
<dbReference type="Proteomes" id="UP000887580">
    <property type="component" value="Unplaced"/>
</dbReference>
<proteinExistence type="predicted"/>